<gene>
    <name evidence="1" type="ORF">acsn021_35710</name>
</gene>
<dbReference type="AlphaFoldDB" id="A0A6S6R9Q2"/>
<proteinExistence type="predicted"/>
<protein>
    <submittedName>
        <fullName evidence="1">Uncharacterized protein</fullName>
    </submittedName>
</protein>
<dbReference type="KEGG" id="acel:acsn021_35710"/>
<name>A0A6S6R9Q2_9FIRM</name>
<dbReference type="EMBL" id="AP023367">
    <property type="protein sequence ID" value="BCJ96002.1"/>
    <property type="molecule type" value="Genomic_DNA"/>
</dbReference>
<dbReference type="Proteomes" id="UP000515561">
    <property type="component" value="Chromosome"/>
</dbReference>
<sequence length="184" mass="20351">MSFDGKETYEESGLEETSGYKVSDAEGWDNTLGMGQAAEKIKGNILLGLLGAAICSLAGVAIWIVIYQLGYIASISGIVMTICALWGYEKFGGKLDKVGVILSFIIVVVMIYVANRLTYTIEVYKYFHKEYDLSFLDSFKALSLFLEDSEVKRSYLSDLGMGYLFCLIGSVSRFIRIFKGAKGE</sequence>
<organism evidence="1 2">
    <name type="scientific">Anaerocolumna cellulosilytica</name>
    <dbReference type="NCBI Taxonomy" id="433286"/>
    <lineage>
        <taxon>Bacteria</taxon>
        <taxon>Bacillati</taxon>
        <taxon>Bacillota</taxon>
        <taxon>Clostridia</taxon>
        <taxon>Lachnospirales</taxon>
        <taxon>Lachnospiraceae</taxon>
        <taxon>Anaerocolumna</taxon>
    </lineage>
</organism>
<accession>A0A6S6R9Q2</accession>
<reference evidence="1 2" key="1">
    <citation type="journal article" date="2016" name="Int. J. Syst. Evol. Microbiol.">
        <title>Descriptions of Anaerotaenia torta gen. nov., sp. nov. and Anaerocolumna cellulosilytica gen. nov., sp. nov. isolated from a methanogenic reactor of cattle waste.</title>
        <authorList>
            <person name="Uek A."/>
            <person name="Ohtaki Y."/>
            <person name="Kaku N."/>
            <person name="Ueki K."/>
        </authorList>
    </citation>
    <scope>NUCLEOTIDE SEQUENCE [LARGE SCALE GENOMIC DNA]</scope>
    <source>
        <strain evidence="1 2">SN021</strain>
    </source>
</reference>
<evidence type="ECO:0000313" key="2">
    <source>
        <dbReference type="Proteomes" id="UP000515561"/>
    </source>
</evidence>
<dbReference type="RefSeq" id="WP_184092386.1">
    <property type="nucleotide sequence ID" value="NZ_AP023367.1"/>
</dbReference>
<keyword evidence="2" id="KW-1185">Reference proteome</keyword>
<evidence type="ECO:0000313" key="1">
    <source>
        <dbReference type="EMBL" id="BCJ96002.1"/>
    </source>
</evidence>